<organism evidence="7 8">
    <name type="scientific">Puccinia coronata f. sp. avenae</name>
    <dbReference type="NCBI Taxonomy" id="200324"/>
    <lineage>
        <taxon>Eukaryota</taxon>
        <taxon>Fungi</taxon>
        <taxon>Dikarya</taxon>
        <taxon>Basidiomycota</taxon>
        <taxon>Pucciniomycotina</taxon>
        <taxon>Pucciniomycetes</taxon>
        <taxon>Pucciniales</taxon>
        <taxon>Pucciniaceae</taxon>
        <taxon>Puccinia</taxon>
    </lineage>
</organism>
<dbReference type="PANTHER" id="PTHR10060">
    <property type="entry name" value="TATD FAMILY DEOXYRIBONUCLEASE"/>
    <property type="match status" value="1"/>
</dbReference>
<feature type="compositionally biased region" description="Basic and acidic residues" evidence="5">
    <location>
        <begin position="128"/>
        <end position="138"/>
    </location>
</feature>
<name>A0A2N5V6Z1_9BASI</name>
<dbReference type="InterPro" id="IPR001130">
    <property type="entry name" value="TatD-like"/>
</dbReference>
<sequence>MGSRSPTSFITPPGSFTRYTPSGKKYGIVCPVPRPAGSDTRVYPFVLPPGPSPKCRTENRGMVMPSGELTGNPRAGMWNSPSRGMRFGRQPLSSISRHRWIQPQNTRPVFRSPAHASTIRAMSSAETPDTRPEGTPLKAHDHSYRFIDIGSNLGDPVFRGEYHGKQAHPNDFQQILNRARSAGVVKQILTGDCLSGSRKVRLLALENGNYRVTIFSIRSKRTGLRYSPKISFELTGRRAPLFSSEEGLYATVGCHPCRANEFEAGGRQDTPEDVEQSAEAYLAALDQLIADDQASGQSRVVAVGECGLDYDRLSHCSKETQSRHFPPQLELATKYQLPLFLHSRTSEAHTDFVRIIRTHEARHPAAKILPARRKGVVHSFTGSLDEMNELVGLGFSIGINGCSLKTEENLQVVKAVPLDRIMLETDCPWCEIRPSHASHRYLSEMPMKEVFLPPAIKKEKHQVADDKMVKGRNEPCTIGQVAWVVSKLKGIPLSEVTQNAWQNSVDMFALS</sequence>
<protein>
    <recommendedName>
        <fullName evidence="9">TatD DNase</fullName>
    </recommendedName>
</protein>
<dbReference type="InterPro" id="IPR050891">
    <property type="entry name" value="TatD-type_Hydrolase"/>
</dbReference>
<reference evidence="7 8" key="1">
    <citation type="submission" date="2017-11" db="EMBL/GenBank/DDBJ databases">
        <title>De novo assembly and phasing of dikaryotic genomes from two isolates of Puccinia coronata f. sp. avenae, the causal agent of oat crown rust.</title>
        <authorList>
            <person name="Miller M.E."/>
            <person name="Zhang Y."/>
            <person name="Omidvar V."/>
            <person name="Sperschneider J."/>
            <person name="Schwessinger B."/>
            <person name="Raley C."/>
            <person name="Palmer J.M."/>
            <person name="Garnica D."/>
            <person name="Upadhyaya N."/>
            <person name="Rathjen J."/>
            <person name="Taylor J.M."/>
            <person name="Park R.F."/>
            <person name="Dodds P.N."/>
            <person name="Hirsch C.D."/>
            <person name="Kianian S.F."/>
            <person name="Figueroa M."/>
        </authorList>
    </citation>
    <scope>NUCLEOTIDE SEQUENCE [LARGE SCALE GENOMIC DNA]</scope>
    <source>
        <strain evidence="7">12NC29</strain>
    </source>
</reference>
<dbReference type="STRING" id="200324.A0A2N5V6Z1"/>
<accession>A0A2N5V6Z1</accession>
<evidence type="ECO:0000313" key="7">
    <source>
        <dbReference type="EMBL" id="PLW45750.1"/>
    </source>
</evidence>
<dbReference type="SUPFAM" id="SSF51556">
    <property type="entry name" value="Metallo-dependent hydrolases"/>
    <property type="match status" value="1"/>
</dbReference>
<dbReference type="EMBL" id="PGCJ01000832">
    <property type="protein sequence ID" value="PLW18395.1"/>
    <property type="molecule type" value="Genomic_DNA"/>
</dbReference>
<dbReference type="OrthoDB" id="6079689at2759"/>
<dbReference type="GO" id="GO:0008296">
    <property type="term" value="F:3'-5'-DNA exonuclease activity"/>
    <property type="evidence" value="ECO:0007669"/>
    <property type="project" value="TreeGrafter"/>
</dbReference>
<gene>
    <name evidence="7" type="ORF">PCANC_08041</name>
    <name evidence="6" type="ORF">PCANC_08825</name>
</gene>
<keyword evidence="8" id="KW-1185">Reference proteome</keyword>
<keyword evidence="4" id="KW-0378">Hydrolase</keyword>
<dbReference type="GO" id="GO:0005829">
    <property type="term" value="C:cytosol"/>
    <property type="evidence" value="ECO:0007669"/>
    <property type="project" value="TreeGrafter"/>
</dbReference>
<evidence type="ECO:0000313" key="8">
    <source>
        <dbReference type="Proteomes" id="UP000235388"/>
    </source>
</evidence>
<dbReference type="Gene3D" id="3.20.20.140">
    <property type="entry name" value="Metal-dependent hydrolases"/>
    <property type="match status" value="1"/>
</dbReference>
<keyword evidence="3" id="KW-0479">Metal-binding</keyword>
<dbReference type="AlphaFoldDB" id="A0A2N5V6Z1"/>
<evidence type="ECO:0000256" key="5">
    <source>
        <dbReference type="SAM" id="MobiDB-lite"/>
    </source>
</evidence>
<evidence type="ECO:0000256" key="3">
    <source>
        <dbReference type="ARBA" id="ARBA00022723"/>
    </source>
</evidence>
<dbReference type="PROSITE" id="PS01091">
    <property type="entry name" value="TATD_3"/>
    <property type="match status" value="1"/>
</dbReference>
<dbReference type="CDD" id="cd01310">
    <property type="entry name" value="TatD_DNAse"/>
    <property type="match status" value="1"/>
</dbReference>
<evidence type="ECO:0000256" key="1">
    <source>
        <dbReference type="ARBA" id="ARBA00009275"/>
    </source>
</evidence>
<keyword evidence="2" id="KW-0540">Nuclease</keyword>
<dbReference type="GO" id="GO:0046872">
    <property type="term" value="F:metal ion binding"/>
    <property type="evidence" value="ECO:0007669"/>
    <property type="project" value="UniProtKB-KW"/>
</dbReference>
<dbReference type="EMBL" id="PGCJ01000125">
    <property type="protein sequence ID" value="PLW45750.1"/>
    <property type="molecule type" value="Genomic_DNA"/>
</dbReference>
<evidence type="ECO:0000313" key="6">
    <source>
        <dbReference type="EMBL" id="PLW18395.1"/>
    </source>
</evidence>
<dbReference type="PANTHER" id="PTHR10060:SF15">
    <property type="entry name" value="DEOXYRIBONUCLEASE TATDN1"/>
    <property type="match status" value="1"/>
</dbReference>
<evidence type="ECO:0000256" key="4">
    <source>
        <dbReference type="ARBA" id="ARBA00022801"/>
    </source>
</evidence>
<evidence type="ECO:0000256" key="2">
    <source>
        <dbReference type="ARBA" id="ARBA00022722"/>
    </source>
</evidence>
<comment type="caution">
    <text evidence="7">The sequence shown here is derived from an EMBL/GenBank/DDBJ whole genome shotgun (WGS) entry which is preliminary data.</text>
</comment>
<evidence type="ECO:0008006" key="9">
    <source>
        <dbReference type="Google" id="ProtNLM"/>
    </source>
</evidence>
<dbReference type="Proteomes" id="UP000235388">
    <property type="component" value="Unassembled WGS sequence"/>
</dbReference>
<comment type="similarity">
    <text evidence="1">Belongs to the metallo-dependent hydrolases superfamily. TatD-type hydrolase family.</text>
</comment>
<feature type="region of interest" description="Disordered" evidence="5">
    <location>
        <begin position="53"/>
        <end position="74"/>
    </location>
</feature>
<proteinExistence type="inferred from homology"/>
<dbReference type="Pfam" id="PF01026">
    <property type="entry name" value="TatD_DNase"/>
    <property type="match status" value="1"/>
</dbReference>
<feature type="region of interest" description="Disordered" evidence="5">
    <location>
        <begin position="109"/>
        <end position="138"/>
    </location>
</feature>
<dbReference type="InterPro" id="IPR018228">
    <property type="entry name" value="DNase_TatD-rel_CS"/>
</dbReference>
<dbReference type="InterPro" id="IPR032466">
    <property type="entry name" value="Metal_Hydrolase"/>
</dbReference>